<dbReference type="RefSeq" id="WP_190210956.1">
    <property type="nucleotide sequence ID" value="NZ_BNBO01000011.1"/>
</dbReference>
<feature type="transmembrane region" description="Helical" evidence="8">
    <location>
        <begin position="273"/>
        <end position="294"/>
    </location>
</feature>
<dbReference type="GO" id="GO:0005886">
    <property type="term" value="C:plasma membrane"/>
    <property type="evidence" value="ECO:0007669"/>
    <property type="project" value="UniProtKB-SubCell"/>
</dbReference>
<comment type="subcellular location">
    <subcellularLocation>
        <location evidence="1">Cell membrane</location>
        <topology evidence="1">Multi-pass membrane protein</topology>
    </subcellularLocation>
</comment>
<gene>
    <name evidence="9" type="ORF">GCM10018781_25970</name>
</gene>
<dbReference type="Pfam" id="PF03595">
    <property type="entry name" value="SLAC1"/>
    <property type="match status" value="1"/>
</dbReference>
<comment type="similarity">
    <text evidence="2">Belongs to the tellurite-resistance/dicarboxylate transporter (TDT) family.</text>
</comment>
<reference evidence="9" key="2">
    <citation type="submission" date="2020-09" db="EMBL/GenBank/DDBJ databases">
        <authorList>
            <person name="Sun Q."/>
            <person name="Ohkuma M."/>
        </authorList>
    </citation>
    <scope>NUCLEOTIDE SEQUENCE</scope>
    <source>
        <strain evidence="9">JCM 4646</strain>
    </source>
</reference>
<dbReference type="AlphaFoldDB" id="A0A919FM15"/>
<feature type="transmembrane region" description="Helical" evidence="8">
    <location>
        <begin position="330"/>
        <end position="353"/>
    </location>
</feature>
<dbReference type="InterPro" id="IPR004695">
    <property type="entry name" value="SLAC1/Mae1/Ssu1/TehA"/>
</dbReference>
<dbReference type="PANTHER" id="PTHR31686">
    <property type="match status" value="1"/>
</dbReference>
<evidence type="ECO:0000256" key="4">
    <source>
        <dbReference type="ARBA" id="ARBA00022475"/>
    </source>
</evidence>
<organism evidence="9 10">
    <name type="scientific">Kitasatospora indigofera</name>
    <dbReference type="NCBI Taxonomy" id="67307"/>
    <lineage>
        <taxon>Bacteria</taxon>
        <taxon>Bacillati</taxon>
        <taxon>Actinomycetota</taxon>
        <taxon>Actinomycetes</taxon>
        <taxon>Kitasatosporales</taxon>
        <taxon>Streptomycetaceae</taxon>
        <taxon>Kitasatospora</taxon>
    </lineage>
</organism>
<dbReference type="GO" id="GO:0055085">
    <property type="term" value="P:transmembrane transport"/>
    <property type="evidence" value="ECO:0007669"/>
    <property type="project" value="InterPro"/>
</dbReference>
<accession>A0A919FM15</accession>
<feature type="transmembrane region" description="Helical" evidence="8">
    <location>
        <begin position="94"/>
        <end position="114"/>
    </location>
</feature>
<feature type="transmembrane region" description="Helical" evidence="8">
    <location>
        <begin position="56"/>
        <end position="74"/>
    </location>
</feature>
<evidence type="ECO:0000256" key="7">
    <source>
        <dbReference type="ARBA" id="ARBA00023136"/>
    </source>
</evidence>
<evidence type="ECO:0000256" key="1">
    <source>
        <dbReference type="ARBA" id="ARBA00004651"/>
    </source>
</evidence>
<keyword evidence="4" id="KW-1003">Cell membrane</keyword>
<evidence type="ECO:0000313" key="10">
    <source>
        <dbReference type="Proteomes" id="UP000617734"/>
    </source>
</evidence>
<keyword evidence="5 8" id="KW-0812">Transmembrane</keyword>
<evidence type="ECO:0000256" key="8">
    <source>
        <dbReference type="SAM" id="Phobius"/>
    </source>
</evidence>
<name>A0A919FM15_9ACTN</name>
<feature type="transmembrane region" description="Helical" evidence="8">
    <location>
        <begin position="26"/>
        <end position="44"/>
    </location>
</feature>
<feature type="transmembrane region" description="Helical" evidence="8">
    <location>
        <begin position="198"/>
        <end position="222"/>
    </location>
</feature>
<feature type="transmembrane region" description="Helical" evidence="8">
    <location>
        <begin position="306"/>
        <end position="324"/>
    </location>
</feature>
<dbReference type="PANTHER" id="PTHR31686:SF1">
    <property type="entry name" value="SULFITE EFFLUX PUMP SSU1"/>
    <property type="match status" value="1"/>
</dbReference>
<keyword evidence="3" id="KW-0813">Transport</keyword>
<protein>
    <submittedName>
        <fullName evidence="9">C4-dicarboxylate ABC transporter</fullName>
    </submittedName>
</protein>
<dbReference type="InterPro" id="IPR038665">
    <property type="entry name" value="Voltage-dep_anion_channel_sf"/>
</dbReference>
<evidence type="ECO:0000256" key="6">
    <source>
        <dbReference type="ARBA" id="ARBA00022989"/>
    </source>
</evidence>
<dbReference type="EMBL" id="BNBO01000011">
    <property type="protein sequence ID" value="GHH68645.1"/>
    <property type="molecule type" value="Genomic_DNA"/>
</dbReference>
<evidence type="ECO:0000256" key="2">
    <source>
        <dbReference type="ARBA" id="ARBA00008566"/>
    </source>
</evidence>
<dbReference type="Proteomes" id="UP000617734">
    <property type="component" value="Unassembled WGS sequence"/>
</dbReference>
<keyword evidence="7 8" id="KW-0472">Membrane</keyword>
<dbReference type="InterPro" id="IPR051629">
    <property type="entry name" value="Sulfite_efflux_TDT"/>
</dbReference>
<proteinExistence type="inferred from homology"/>
<keyword evidence="10" id="KW-1185">Reference proteome</keyword>
<evidence type="ECO:0000256" key="3">
    <source>
        <dbReference type="ARBA" id="ARBA00022448"/>
    </source>
</evidence>
<sequence>MATLTLTRPLTGHGRAPALAGLGPHWYAAVMGTAIVANGAAALPVRPPGLTGFGEILWGLSAAALLALVVARAVHLTRHRATARAGLFDNPATAVFYGCPPMALLAVGYATLAFGPRVIGTGPALAVDAVLWTAGTGYALAVAAGIPYLMITRHRLAAQDANPTWLLPVVAPLVAAATGPALVPYLPAGGWRTAMLQGCYALLGAGLLATLALLPVVITGLLHSKPLAPALTPALFLVLGPLGQSTTATGQLADAAGPAAPALAPAALVLSELYGVAVMGVAMLWLLVAAAANLRAWRAGMPFAMTWWAFTFPVGTCVTGAAGLARHTGFAGFAGLAVALYLLLLAAWAVAAVRTVGGLAGGRLLRA</sequence>
<reference evidence="9" key="1">
    <citation type="journal article" date="2014" name="Int. J. Syst. Evol. Microbiol.">
        <title>Complete genome sequence of Corynebacterium casei LMG S-19264T (=DSM 44701T), isolated from a smear-ripened cheese.</title>
        <authorList>
            <consortium name="US DOE Joint Genome Institute (JGI-PGF)"/>
            <person name="Walter F."/>
            <person name="Albersmeier A."/>
            <person name="Kalinowski J."/>
            <person name="Ruckert C."/>
        </authorList>
    </citation>
    <scope>NUCLEOTIDE SEQUENCE</scope>
    <source>
        <strain evidence="9">JCM 4646</strain>
    </source>
</reference>
<dbReference type="Gene3D" id="1.50.10.150">
    <property type="entry name" value="Voltage-dependent anion channel"/>
    <property type="match status" value="1"/>
</dbReference>
<dbReference type="GeneID" id="95353053"/>
<feature type="transmembrane region" description="Helical" evidence="8">
    <location>
        <begin position="165"/>
        <end position="186"/>
    </location>
</feature>
<evidence type="ECO:0000256" key="5">
    <source>
        <dbReference type="ARBA" id="ARBA00022692"/>
    </source>
</evidence>
<comment type="caution">
    <text evidence="9">The sequence shown here is derived from an EMBL/GenBank/DDBJ whole genome shotgun (WGS) entry which is preliminary data.</text>
</comment>
<keyword evidence="6 8" id="KW-1133">Transmembrane helix</keyword>
<feature type="transmembrane region" description="Helical" evidence="8">
    <location>
        <begin position="126"/>
        <end position="150"/>
    </location>
</feature>
<evidence type="ECO:0000313" key="9">
    <source>
        <dbReference type="EMBL" id="GHH68645.1"/>
    </source>
</evidence>